<dbReference type="Gramene" id="ABO94459">
    <property type="protein sequence ID" value="ABO94459"/>
    <property type="gene ID" value="OSTLU_119535"/>
</dbReference>
<proteinExistence type="predicted"/>
<protein>
    <submittedName>
        <fullName evidence="2">RNA-binding protein, possibly exosome complex Ribosomal RNA processing protein</fullName>
    </submittedName>
</protein>
<dbReference type="GO" id="GO:0003676">
    <property type="term" value="F:nucleic acid binding"/>
    <property type="evidence" value="ECO:0007669"/>
    <property type="project" value="InterPro"/>
</dbReference>
<dbReference type="InterPro" id="IPR012340">
    <property type="entry name" value="NA-bd_OB-fold"/>
</dbReference>
<organism evidence="2 3">
    <name type="scientific">Ostreococcus lucimarinus (strain CCE9901)</name>
    <dbReference type="NCBI Taxonomy" id="436017"/>
    <lineage>
        <taxon>Eukaryota</taxon>
        <taxon>Viridiplantae</taxon>
        <taxon>Chlorophyta</taxon>
        <taxon>Mamiellophyceae</taxon>
        <taxon>Mamiellales</taxon>
        <taxon>Bathycoccaceae</taxon>
        <taxon>Ostreococcus</taxon>
    </lineage>
</organism>
<sequence>MLGTKKPLLLAPGDHFESDSILNTADIPHVTISRTSKLVLGQRQNFKVRTSSSPTPGANVIGIVTKVSQQSIHAMINSSLDAEIPITCLTHSQRNVRVGSAIQATVQSVSSKKVLLTFDVNEKGVANGVLHKGRVFSFRQQVSMGCRCKRWKMQARMKATCPTDIVLSLNQQMWLRTTQRRKTRDVHTLLLECM</sequence>
<feature type="domain" description="S1 motif" evidence="1">
    <location>
        <begin position="57"/>
        <end position="119"/>
    </location>
</feature>
<gene>
    <name evidence="2" type="primary">Rrp4</name>
    <name evidence="2" type="ORF">OSTLU_119535</name>
</gene>
<dbReference type="AlphaFoldDB" id="A4RSY8"/>
<dbReference type="SUPFAM" id="SSF50249">
    <property type="entry name" value="Nucleic acid-binding proteins"/>
    <property type="match status" value="1"/>
</dbReference>
<dbReference type="InterPro" id="IPR003029">
    <property type="entry name" value="S1_domain"/>
</dbReference>
<evidence type="ECO:0000313" key="2">
    <source>
        <dbReference type="EMBL" id="ABO94459.1"/>
    </source>
</evidence>
<dbReference type="Proteomes" id="UP000001568">
    <property type="component" value="Chromosome 2"/>
</dbReference>
<dbReference type="HOGENOM" id="CLU_1404555_0_0_1"/>
<dbReference type="GeneID" id="5000079"/>
<evidence type="ECO:0000259" key="1">
    <source>
        <dbReference type="PROSITE" id="PS50126"/>
    </source>
</evidence>
<reference evidence="2 3" key="1">
    <citation type="journal article" date="2007" name="Proc. Natl. Acad. Sci. U.S.A.">
        <title>The tiny eukaryote Ostreococcus provides genomic insights into the paradox of plankton speciation.</title>
        <authorList>
            <person name="Palenik B."/>
            <person name="Grimwood J."/>
            <person name="Aerts A."/>
            <person name="Rouze P."/>
            <person name="Salamov A."/>
            <person name="Putnam N."/>
            <person name="Dupont C."/>
            <person name="Jorgensen R."/>
            <person name="Derelle E."/>
            <person name="Rombauts S."/>
            <person name="Zhou K."/>
            <person name="Otillar R."/>
            <person name="Merchant S.S."/>
            <person name="Podell S."/>
            <person name="Gaasterland T."/>
            <person name="Napoli C."/>
            <person name="Gendler K."/>
            <person name="Manuell A."/>
            <person name="Tai V."/>
            <person name="Vallon O."/>
            <person name="Piganeau G."/>
            <person name="Jancek S."/>
            <person name="Heijde M."/>
            <person name="Jabbari K."/>
            <person name="Bowler C."/>
            <person name="Lohr M."/>
            <person name="Robbens S."/>
            <person name="Werner G."/>
            <person name="Dubchak I."/>
            <person name="Pazour G.J."/>
            <person name="Ren Q."/>
            <person name="Paulsen I."/>
            <person name="Delwiche C."/>
            <person name="Schmutz J."/>
            <person name="Rokhsar D."/>
            <person name="Van de Peer Y."/>
            <person name="Moreau H."/>
            <person name="Grigoriev I.V."/>
        </authorList>
    </citation>
    <scope>NUCLEOTIDE SEQUENCE [LARGE SCALE GENOMIC DNA]</scope>
    <source>
        <strain evidence="2 3">CCE9901</strain>
    </source>
</reference>
<dbReference type="RefSeq" id="XP_001416166.1">
    <property type="nucleotide sequence ID" value="XM_001416129.1"/>
</dbReference>
<keyword evidence="3" id="KW-1185">Reference proteome</keyword>
<evidence type="ECO:0000313" key="3">
    <source>
        <dbReference type="Proteomes" id="UP000001568"/>
    </source>
</evidence>
<dbReference type="PROSITE" id="PS50126">
    <property type="entry name" value="S1"/>
    <property type="match status" value="1"/>
</dbReference>
<name>A4RSY8_OSTLU</name>
<dbReference type="EMBL" id="CP000582">
    <property type="protein sequence ID" value="ABO94459.1"/>
    <property type="molecule type" value="Genomic_DNA"/>
</dbReference>
<accession>A4RSY8</accession>
<dbReference type="KEGG" id="olu:OSTLU_119535"/>